<evidence type="ECO:0000259" key="3">
    <source>
        <dbReference type="PROSITE" id="PS51903"/>
    </source>
</evidence>
<accession>A0A1A9B6S4</accession>
<gene>
    <name evidence="4" type="ORF">GA0070622_1775</name>
</gene>
<proteinExistence type="predicted"/>
<dbReference type="PROSITE" id="PS51903">
    <property type="entry name" value="CLP_R"/>
    <property type="match status" value="1"/>
</dbReference>
<dbReference type="EMBL" id="FLRH01000003">
    <property type="protein sequence ID" value="SBT64796.1"/>
    <property type="molecule type" value="Genomic_DNA"/>
</dbReference>
<keyword evidence="5" id="KW-1185">Reference proteome</keyword>
<evidence type="ECO:0000313" key="4">
    <source>
        <dbReference type="EMBL" id="SBT64796.1"/>
    </source>
</evidence>
<sequence>MPPYEGQRPFVAFGDRPMTVMRQAYAVAVRNGSSSVGTLDLLCRVAPYQRSVPPWLFAGANGANLMRIVADPRRLPAGRSVGELVTQPVGEFDAEVRAALREVEWSVHRRPDRRGRADPPAPQDLPTWTNGARVALTGALRAARDGRTPFANLSHLVLGILELPTCDGTRYVFPYEHARTEAVDRLRTDPAMRRADDPHPDLDVERLAVSPGAGSLGARLAGRLFARMSRLSRVGPVLAGVEVEARRQAVRLGHGVIGPPHMLLALLTHDDTLAAARIPLTAEHASRNRGAAVLRAHGVDADRVRDLASRRGAPEEPPAEALTGQLGSLRPGDPFTGTDVTAAMARAMEMSLARRHPDTGTSHLLLALVEDDAGEAAAILRELGVDPESVRARVEQDLRAAPTAWA</sequence>
<protein>
    <submittedName>
        <fullName evidence="4">Clp amino terminal domain-containing protein, pathogenicity island component</fullName>
    </submittedName>
</protein>
<evidence type="ECO:0000256" key="1">
    <source>
        <dbReference type="PROSITE-ProRule" id="PRU01251"/>
    </source>
</evidence>
<dbReference type="InterPro" id="IPR036628">
    <property type="entry name" value="Clp_N_dom_sf"/>
</dbReference>
<dbReference type="Proteomes" id="UP000199558">
    <property type="component" value="Unassembled WGS sequence"/>
</dbReference>
<dbReference type="SUPFAM" id="SSF81923">
    <property type="entry name" value="Double Clp-N motif"/>
    <property type="match status" value="1"/>
</dbReference>
<feature type="region of interest" description="Disordered" evidence="2">
    <location>
        <begin position="308"/>
        <end position="336"/>
    </location>
</feature>
<name>A0A1A9B6S4_9ACTN</name>
<keyword evidence="1" id="KW-0677">Repeat</keyword>
<dbReference type="Pfam" id="PF02861">
    <property type="entry name" value="Clp_N"/>
    <property type="match status" value="1"/>
</dbReference>
<dbReference type="STRING" id="946078.GA0070622_1775"/>
<organism evidence="4 5">
    <name type="scientific">Micromonospora sediminicola</name>
    <dbReference type="NCBI Taxonomy" id="946078"/>
    <lineage>
        <taxon>Bacteria</taxon>
        <taxon>Bacillati</taxon>
        <taxon>Actinomycetota</taxon>
        <taxon>Actinomycetes</taxon>
        <taxon>Micromonosporales</taxon>
        <taxon>Micromonosporaceae</taxon>
        <taxon>Micromonospora</taxon>
    </lineage>
</organism>
<reference evidence="5" key="1">
    <citation type="submission" date="2016-06" db="EMBL/GenBank/DDBJ databases">
        <authorList>
            <person name="Varghese N."/>
            <person name="Submissions Spin"/>
        </authorList>
    </citation>
    <scope>NUCLEOTIDE SEQUENCE [LARGE SCALE GENOMIC DNA]</scope>
    <source>
        <strain evidence="5">DSM 45794</strain>
    </source>
</reference>
<dbReference type="RefSeq" id="WP_091571610.1">
    <property type="nucleotide sequence ID" value="NZ_FLRH01000003.1"/>
</dbReference>
<evidence type="ECO:0000256" key="2">
    <source>
        <dbReference type="SAM" id="MobiDB-lite"/>
    </source>
</evidence>
<dbReference type="OrthoDB" id="3333597at2"/>
<dbReference type="InterPro" id="IPR004176">
    <property type="entry name" value="Clp_R_N"/>
</dbReference>
<feature type="domain" description="Clp R" evidence="3">
    <location>
        <begin position="331"/>
        <end position="406"/>
    </location>
</feature>
<dbReference type="AlphaFoldDB" id="A0A1A9B6S4"/>
<dbReference type="Gene3D" id="1.10.1780.10">
    <property type="entry name" value="Clp, N-terminal domain"/>
    <property type="match status" value="2"/>
</dbReference>
<evidence type="ECO:0000313" key="5">
    <source>
        <dbReference type="Proteomes" id="UP000199558"/>
    </source>
</evidence>